<dbReference type="PANTHER" id="PTHR43660:SF1">
    <property type="entry name" value="DIPEPTIDYL CARBOXYPEPTIDASE"/>
    <property type="match status" value="1"/>
</dbReference>
<dbReference type="EMBL" id="PDKR01000004">
    <property type="protein sequence ID" value="PPI88435.1"/>
    <property type="molecule type" value="Genomic_DNA"/>
</dbReference>
<reference evidence="12 13" key="1">
    <citation type="journal article" date="2018" name="Genome Biol. Evol.">
        <title>Cladogenesis and Genomic Streamlining in Extracellular Endosymbionts of Tropical Stink Bugs.</title>
        <authorList>
            <person name="Otero-Bravo A."/>
            <person name="Goffredi S."/>
            <person name="Sabree Z.L."/>
        </authorList>
    </citation>
    <scope>NUCLEOTIDE SEQUENCE [LARGE SCALE GENOMIC DNA]</scope>
    <source>
        <strain evidence="12 13">SoEO</strain>
    </source>
</reference>
<dbReference type="CDD" id="cd06456">
    <property type="entry name" value="M3A_DCP"/>
    <property type="match status" value="1"/>
</dbReference>
<dbReference type="Gene3D" id="1.10.1370.10">
    <property type="entry name" value="Neurolysin, domain 3"/>
    <property type="match status" value="1"/>
</dbReference>
<comment type="cofactor">
    <cofactor evidence="9">
        <name>Zn(2+)</name>
        <dbReference type="ChEBI" id="CHEBI:29105"/>
    </cofactor>
    <text evidence="9">Binds 1 zinc ion.</text>
</comment>
<dbReference type="Pfam" id="PF19310">
    <property type="entry name" value="TOP_N"/>
    <property type="match status" value="1"/>
</dbReference>
<feature type="domain" description="Oligopeptidase A N-terminal" evidence="11">
    <location>
        <begin position="37"/>
        <end position="148"/>
    </location>
</feature>
<evidence type="ECO:0000259" key="11">
    <source>
        <dbReference type="Pfam" id="PF19310"/>
    </source>
</evidence>
<dbReference type="Gene3D" id="3.40.390.10">
    <property type="entry name" value="Collagenase (Catalytic Domain)"/>
    <property type="match status" value="1"/>
</dbReference>
<dbReference type="InterPro" id="IPR024077">
    <property type="entry name" value="Neurolysin/TOP_dom2"/>
</dbReference>
<feature type="domain" description="Peptidase M3A/M3B catalytic" evidence="10">
    <location>
        <begin position="222"/>
        <end position="675"/>
    </location>
</feature>
<comment type="caution">
    <text evidence="12">The sequence shown here is derived from an EMBL/GenBank/DDBJ whole genome shotgun (WGS) entry which is preliminary data.</text>
</comment>
<sequence>MTNPLLTPFLLPPFSKIQFNHIIPAIYEILKDCKLVIDKITNEKISYNWNCIVQPIDETNDRISKVFSFITHLNLVKNNLELREIYKYACLLISDYNTWLGQNQKLYKIYLNFKQSNNYSLLNNAQKKNLENILNDFRLSGINLKENEQKRYSEIVNRLSELKIIYGNNLLDANMGWNKSILDKKTLSGIPENILISIKKKSEDKKSFWLVTLSFPIYSSVITYCNNENLRKEIYLAYSTRASDKGPNANKWDNGHIIEEQLRLRYELSQLLGFKSYAEQLFVNRMAKSPQQVIDFLNYLLKYAYDKGKKEISQLKYFIKKKYNINKLNSWDFAYYSQKQKGYLYKIKDEKLRSYFPKQRVISGLFELINRIFGVYVIERNNVDLYHPDISFFDIFNEKDKLLGSFYIDLYARENKRTGAWMDSCINRMRKKNGNIQKPVAYIICNFNPPNKNKPALLSHNEVIILFHEFGHCLHHILTSVEISSISGINGVPLDFIELPSQFLENWCWEPDMIPLISSHYESGEPLPNNILNNMLQAKNYQIGLFILRQLEFSLFDLSLHYKFNPQKNQNALDILQEVRNNVSIFPYLKEDRFANSFSHIFNGGYAAGYYSYLWSAVLAADAYSLFKERGIFSRQTGKSFLKNILMLGGSEDFMNMFKRFLGREPKIDALLKQYSII</sequence>
<evidence type="ECO:0000256" key="5">
    <source>
        <dbReference type="ARBA" id="ARBA00022833"/>
    </source>
</evidence>
<keyword evidence="5 9" id="KW-0862">Zinc</keyword>
<evidence type="ECO:0000313" key="13">
    <source>
        <dbReference type="Proteomes" id="UP000295937"/>
    </source>
</evidence>
<keyword evidence="6 9" id="KW-0482">Metalloprotease</keyword>
<keyword evidence="3 9" id="KW-0479">Metal-binding</keyword>
<accession>A0A2P5T1H2</accession>
<dbReference type="RefSeq" id="WP_136132626.1">
    <property type="nucleotide sequence ID" value="NZ_PDKR01000004.1"/>
</dbReference>
<dbReference type="GO" id="GO:0046872">
    <property type="term" value="F:metal ion binding"/>
    <property type="evidence" value="ECO:0007669"/>
    <property type="project" value="UniProtKB-UniRule"/>
</dbReference>
<keyword evidence="4 9" id="KW-0378">Hydrolase</keyword>
<evidence type="ECO:0000256" key="1">
    <source>
        <dbReference type="ARBA" id="ARBA00006040"/>
    </source>
</evidence>
<evidence type="ECO:0000256" key="7">
    <source>
        <dbReference type="ARBA" id="ARBA00024603"/>
    </source>
</evidence>
<dbReference type="InterPro" id="IPR034005">
    <property type="entry name" value="M3A_DCP"/>
</dbReference>
<dbReference type="Pfam" id="PF01432">
    <property type="entry name" value="Peptidase_M3"/>
    <property type="match status" value="1"/>
</dbReference>
<dbReference type="FunFam" id="3.40.390.10:FF:000009">
    <property type="entry name" value="Oligopeptidase A"/>
    <property type="match status" value="1"/>
</dbReference>
<evidence type="ECO:0000256" key="4">
    <source>
        <dbReference type="ARBA" id="ARBA00022801"/>
    </source>
</evidence>
<dbReference type="InterPro" id="IPR045666">
    <property type="entry name" value="OpdA_N"/>
</dbReference>
<dbReference type="GO" id="GO:0006508">
    <property type="term" value="P:proteolysis"/>
    <property type="evidence" value="ECO:0007669"/>
    <property type="project" value="UniProtKB-KW"/>
</dbReference>
<proteinExistence type="inferred from homology"/>
<organism evidence="12 13">
    <name type="scientific">Candidatus Pantoea edessiphila</name>
    <dbReference type="NCBI Taxonomy" id="2044610"/>
    <lineage>
        <taxon>Bacteria</taxon>
        <taxon>Pseudomonadati</taxon>
        <taxon>Pseudomonadota</taxon>
        <taxon>Gammaproteobacteria</taxon>
        <taxon>Enterobacterales</taxon>
        <taxon>Erwiniaceae</taxon>
        <taxon>Pantoea</taxon>
    </lineage>
</organism>
<dbReference type="GO" id="GO:0004222">
    <property type="term" value="F:metalloendopeptidase activity"/>
    <property type="evidence" value="ECO:0007669"/>
    <property type="project" value="UniProtKB-EC"/>
</dbReference>
<dbReference type="OrthoDB" id="9773538at2"/>
<dbReference type="AlphaFoldDB" id="A0A2P5T1H2"/>
<evidence type="ECO:0000313" key="12">
    <source>
        <dbReference type="EMBL" id="PPI88435.1"/>
    </source>
</evidence>
<dbReference type="EC" id="3.4.24.70" evidence="8"/>
<name>A0A2P5T1H2_9GAMM</name>
<evidence type="ECO:0000259" key="10">
    <source>
        <dbReference type="Pfam" id="PF01432"/>
    </source>
</evidence>
<evidence type="ECO:0000256" key="3">
    <source>
        <dbReference type="ARBA" id="ARBA00022723"/>
    </source>
</evidence>
<gene>
    <name evidence="12" type="ORF">CRV09_02700</name>
</gene>
<dbReference type="NCBIfam" id="NF008159">
    <property type="entry name" value="PRK10911.1"/>
    <property type="match status" value="1"/>
</dbReference>
<dbReference type="SUPFAM" id="SSF55486">
    <property type="entry name" value="Metalloproteases ('zincins'), catalytic domain"/>
    <property type="match status" value="1"/>
</dbReference>
<dbReference type="PANTHER" id="PTHR43660">
    <property type="entry name" value="DIPEPTIDYL CARBOXYPEPTIDASE"/>
    <property type="match status" value="1"/>
</dbReference>
<comment type="similarity">
    <text evidence="1 9">Belongs to the peptidase M3 family.</text>
</comment>
<dbReference type="InterPro" id="IPR001567">
    <property type="entry name" value="Pept_M3A_M3B_dom"/>
</dbReference>
<dbReference type="InterPro" id="IPR024079">
    <property type="entry name" value="MetalloPept_cat_dom_sf"/>
</dbReference>
<dbReference type="InterPro" id="IPR045090">
    <property type="entry name" value="Pept_M3A_M3B"/>
</dbReference>
<evidence type="ECO:0000256" key="6">
    <source>
        <dbReference type="ARBA" id="ARBA00023049"/>
    </source>
</evidence>
<evidence type="ECO:0000256" key="2">
    <source>
        <dbReference type="ARBA" id="ARBA00022670"/>
    </source>
</evidence>
<keyword evidence="2 9" id="KW-0645">Protease</keyword>
<dbReference type="GO" id="GO:0005829">
    <property type="term" value="C:cytosol"/>
    <property type="evidence" value="ECO:0007669"/>
    <property type="project" value="UniProtKB-ARBA"/>
</dbReference>
<evidence type="ECO:0000256" key="9">
    <source>
        <dbReference type="RuleBase" id="RU003435"/>
    </source>
</evidence>
<evidence type="ECO:0000256" key="8">
    <source>
        <dbReference type="ARBA" id="ARBA00026100"/>
    </source>
</evidence>
<dbReference type="Proteomes" id="UP000295937">
    <property type="component" value="Unassembled WGS sequence"/>
</dbReference>
<protein>
    <recommendedName>
        <fullName evidence="8">oligopeptidase A</fullName>
        <ecNumber evidence="8">3.4.24.70</ecNumber>
    </recommendedName>
</protein>
<comment type="catalytic activity">
    <reaction evidence="7">
        <text>Hydrolysis of oligopeptides, with broad specificity. Gly or Ala commonly occur as P1 or P1' residues, but more distant residues are also important, as is shown by the fact that Z-Gly-Pro-Gly-|-Gly-Pro-Ala is cleaved, but not Z-(Gly)(5).</text>
        <dbReference type="EC" id="3.4.24.70"/>
    </reaction>
</comment>